<feature type="compositionally biased region" description="Polar residues" evidence="1">
    <location>
        <begin position="106"/>
        <end position="118"/>
    </location>
</feature>
<reference evidence="2" key="1">
    <citation type="submission" date="2022-10" db="EMBL/GenBank/DDBJ databases">
        <title>Tapping the CABI collections for fungal endophytes: first genome assemblies for Collariella, Neodidymelliopsis, Ascochyta clinopodiicola, Didymella pomorum, Didymosphaeria variabile, Neocosmospora piperis and Neocucurbitaria cava.</title>
        <authorList>
            <person name="Hill R."/>
        </authorList>
    </citation>
    <scope>NUCLEOTIDE SEQUENCE</scope>
    <source>
        <strain evidence="2">IMI 356815</strain>
    </source>
</reference>
<sequence length="447" mass="51400">MALSSMFEYSDGSKPGPQHPDLFAKSAPSHRKQLEYFAGTFQSTVREHSLAERKTYRPGQNYAERAKQWTVSEQKDTTVVEHNPSEGTPNHGESQQTLREKRNAELRSQSTESWPTSSPERRSVNPPDFATKYMSYVPTKSGAHYGREGLVEDFAHVEAWIDFVARDARYAGGNEAEHNRIWLDRKSCSDILRLLVIDAAITSDLARKMYMVETILLLAHHPQVGLKAFVSDGMACCNISVGLTSLIEMVIVPFVYLNLLWTYIDGKPSSPLLQPRERLQEYEYSHYRNSTFANLLPRPAYMNTQSFNNMLKVVLEEHGHVVEHVFFNPLLAPYDSGRRSKYLEPYQRRHKDESMRRERDVFTDLPMLKEALKGTWKMLIYCDMLFKEIGQPINWEYVVLNSISDLFPHKGGFERLTEMGWVDYELDREEHGSFGFFATDKGNDGAS</sequence>
<feature type="region of interest" description="Disordered" evidence="1">
    <location>
        <begin position="53"/>
        <end position="127"/>
    </location>
</feature>
<feature type="compositionally biased region" description="Polar residues" evidence="1">
    <location>
        <begin position="85"/>
        <end position="97"/>
    </location>
</feature>
<feature type="region of interest" description="Disordered" evidence="1">
    <location>
        <begin position="1"/>
        <end position="28"/>
    </location>
</feature>
<dbReference type="GeneID" id="80908358"/>
<dbReference type="OrthoDB" id="3204049at2759"/>
<gene>
    <name evidence="2" type="ORF">N0V89_004828</name>
</gene>
<dbReference type="RefSeq" id="XP_056073918.1">
    <property type="nucleotide sequence ID" value="XM_056213610.1"/>
</dbReference>
<keyword evidence="3" id="KW-1185">Reference proteome</keyword>
<evidence type="ECO:0000256" key="1">
    <source>
        <dbReference type="SAM" id="MobiDB-lite"/>
    </source>
</evidence>
<comment type="caution">
    <text evidence="2">The sequence shown here is derived from an EMBL/GenBank/DDBJ whole genome shotgun (WGS) entry which is preliminary data.</text>
</comment>
<name>A0A9W8XR97_9PLEO</name>
<protein>
    <submittedName>
        <fullName evidence="2">Uncharacterized protein</fullName>
    </submittedName>
</protein>
<evidence type="ECO:0000313" key="3">
    <source>
        <dbReference type="Proteomes" id="UP001140513"/>
    </source>
</evidence>
<proteinExistence type="predicted"/>
<organism evidence="2 3">
    <name type="scientific">Didymosphaeria variabile</name>
    <dbReference type="NCBI Taxonomy" id="1932322"/>
    <lineage>
        <taxon>Eukaryota</taxon>
        <taxon>Fungi</taxon>
        <taxon>Dikarya</taxon>
        <taxon>Ascomycota</taxon>
        <taxon>Pezizomycotina</taxon>
        <taxon>Dothideomycetes</taxon>
        <taxon>Pleosporomycetidae</taxon>
        <taxon>Pleosporales</taxon>
        <taxon>Massarineae</taxon>
        <taxon>Didymosphaeriaceae</taxon>
        <taxon>Didymosphaeria</taxon>
    </lineage>
</organism>
<evidence type="ECO:0000313" key="2">
    <source>
        <dbReference type="EMBL" id="KAJ4356792.1"/>
    </source>
</evidence>
<dbReference type="AlphaFoldDB" id="A0A9W8XR97"/>
<dbReference type="EMBL" id="JAPEUX010000003">
    <property type="protein sequence ID" value="KAJ4356792.1"/>
    <property type="molecule type" value="Genomic_DNA"/>
</dbReference>
<accession>A0A9W8XR97</accession>
<dbReference type="Proteomes" id="UP001140513">
    <property type="component" value="Unassembled WGS sequence"/>
</dbReference>